<keyword evidence="2" id="KW-1185">Reference proteome</keyword>
<accession>A0A1L7U1Q5</accession>
<dbReference type="Proteomes" id="UP000184255">
    <property type="component" value="Unassembled WGS sequence"/>
</dbReference>
<dbReference type="VEuPathDB" id="FungiDB:FMAN_10237"/>
<protein>
    <submittedName>
        <fullName evidence="1">Uncharacterized protein</fullName>
    </submittedName>
</protein>
<name>A0A1L7U1Q5_FUSMA</name>
<evidence type="ECO:0000313" key="1">
    <source>
        <dbReference type="EMBL" id="CVL01016.1"/>
    </source>
</evidence>
<evidence type="ECO:0000313" key="2">
    <source>
        <dbReference type="Proteomes" id="UP000184255"/>
    </source>
</evidence>
<comment type="caution">
    <text evidence="1">The sequence shown here is derived from an EMBL/GenBank/DDBJ whole genome shotgun (WGS) entry which is preliminary data.</text>
</comment>
<sequence>MPGNKLKGRIASQPACAQGGLMTGGLVVHSPLDAFEICEELGEVVISKPIFAEFSQQALGEAPVALVEIRY</sequence>
<proteinExistence type="predicted"/>
<gene>
    <name evidence="1" type="ORF">FMAN_10237</name>
</gene>
<organism evidence="1 2">
    <name type="scientific">Fusarium mangiferae</name>
    <name type="common">Mango malformation disease fungus</name>
    <dbReference type="NCBI Taxonomy" id="192010"/>
    <lineage>
        <taxon>Eukaryota</taxon>
        <taxon>Fungi</taxon>
        <taxon>Dikarya</taxon>
        <taxon>Ascomycota</taxon>
        <taxon>Pezizomycotina</taxon>
        <taxon>Sordariomycetes</taxon>
        <taxon>Hypocreomycetidae</taxon>
        <taxon>Hypocreales</taxon>
        <taxon>Nectriaceae</taxon>
        <taxon>Fusarium</taxon>
        <taxon>Fusarium fujikuroi species complex</taxon>
    </lineage>
</organism>
<dbReference type="EMBL" id="FCQH01000011">
    <property type="protein sequence ID" value="CVL01016.1"/>
    <property type="molecule type" value="Genomic_DNA"/>
</dbReference>
<dbReference type="AlphaFoldDB" id="A0A1L7U1Q5"/>
<dbReference type="RefSeq" id="XP_041686724.1">
    <property type="nucleotide sequence ID" value="XM_041820888.1"/>
</dbReference>
<reference evidence="2" key="1">
    <citation type="journal article" date="2016" name="Genome Biol. Evol.">
        <title>Comparative 'omics' of the Fusarium fujikuroi species complex highlights differences in genetic potential and metabolite synthesis.</title>
        <authorList>
            <person name="Niehaus E.-M."/>
            <person name="Muensterkoetter M."/>
            <person name="Proctor R.H."/>
            <person name="Brown D.W."/>
            <person name="Sharon A."/>
            <person name="Idan Y."/>
            <person name="Oren-Young L."/>
            <person name="Sieber C.M."/>
            <person name="Novak O."/>
            <person name="Pencik A."/>
            <person name="Tarkowska D."/>
            <person name="Hromadova K."/>
            <person name="Freeman S."/>
            <person name="Maymon M."/>
            <person name="Elazar M."/>
            <person name="Youssef S.A."/>
            <person name="El-Shabrawy E.S.M."/>
            <person name="Shalaby A.B.A."/>
            <person name="Houterman P."/>
            <person name="Brock N.L."/>
            <person name="Burkhardt I."/>
            <person name="Tsavkelova E.A."/>
            <person name="Dickschat J.S."/>
            <person name="Galuszka P."/>
            <person name="Gueldener U."/>
            <person name="Tudzynski B."/>
        </authorList>
    </citation>
    <scope>NUCLEOTIDE SEQUENCE [LARGE SCALE GENOMIC DNA]</scope>
    <source>
        <strain evidence="2">MRC7560</strain>
    </source>
</reference>
<dbReference type="GeneID" id="65089493"/>